<sequence>MPHVIVEYSANLEPEMNLAGLIDGLHETALATGLFDIDGIRSRAVCRDVFKVGDGNPENGFVHITARVGQGRPADARQGLGKALLATAERALADLLATTPVSLAVEVHEIDRAMTFRRNTIRERRNRETAS</sequence>
<name>A0AAW5QYI9_9HYPH</name>
<dbReference type="SUPFAM" id="SSF55331">
    <property type="entry name" value="Tautomerase/MIF"/>
    <property type="match status" value="1"/>
</dbReference>
<dbReference type="PANTHER" id="PTHR37950:SF1">
    <property type="entry name" value="4-HYDROXYPHENYLACETATE CATABOLISM PROTEIN"/>
    <property type="match status" value="1"/>
</dbReference>
<dbReference type="PANTHER" id="PTHR37950">
    <property type="entry name" value="4-HYDROXYPHENYLACETATE CATABOLISM PROTEIN"/>
    <property type="match status" value="1"/>
</dbReference>
<dbReference type="InterPro" id="IPR004220">
    <property type="entry name" value="5-COMe_2-OHmuconate_Isoase"/>
</dbReference>
<dbReference type="EMBL" id="JALIDZ010000006">
    <property type="protein sequence ID" value="MCT8972992.1"/>
    <property type="molecule type" value="Genomic_DNA"/>
</dbReference>
<dbReference type="RefSeq" id="WP_261616576.1">
    <property type="nucleotide sequence ID" value="NZ_JALIDZ010000006.1"/>
</dbReference>
<dbReference type="GO" id="GO:0008704">
    <property type="term" value="F:5-carboxymethyl-2-hydroxymuconate delta-isomerase activity"/>
    <property type="evidence" value="ECO:0007669"/>
    <property type="project" value="InterPro"/>
</dbReference>
<reference evidence="1 2" key="1">
    <citation type="submission" date="2022-04" db="EMBL/GenBank/DDBJ databases">
        <authorList>
            <person name="Ye Y.-Q."/>
            <person name="Du Z.-J."/>
        </authorList>
    </citation>
    <scope>NUCLEOTIDE SEQUENCE [LARGE SCALE GENOMIC DNA]</scope>
    <source>
        <strain evidence="1 2">A6E488</strain>
    </source>
</reference>
<accession>A0AAW5QYI9</accession>
<dbReference type="Gene3D" id="3.30.429.10">
    <property type="entry name" value="Macrophage Migration Inhibitory Factor"/>
    <property type="match status" value="1"/>
</dbReference>
<dbReference type="Proteomes" id="UP001320898">
    <property type="component" value="Unassembled WGS sequence"/>
</dbReference>
<dbReference type="Pfam" id="PF02962">
    <property type="entry name" value="CHMI"/>
    <property type="match status" value="1"/>
</dbReference>
<dbReference type="InterPro" id="IPR014347">
    <property type="entry name" value="Tautomerase/MIF_sf"/>
</dbReference>
<dbReference type="AlphaFoldDB" id="A0AAW5QYI9"/>
<evidence type="ECO:0000313" key="2">
    <source>
        <dbReference type="Proteomes" id="UP001320898"/>
    </source>
</evidence>
<keyword evidence="2" id="KW-1185">Reference proteome</keyword>
<evidence type="ECO:0000313" key="1">
    <source>
        <dbReference type="EMBL" id="MCT8972992.1"/>
    </source>
</evidence>
<gene>
    <name evidence="1" type="ORF">MUB46_14090</name>
</gene>
<dbReference type="CDD" id="cd00580">
    <property type="entry name" value="CHMI"/>
    <property type="match status" value="1"/>
</dbReference>
<proteinExistence type="predicted"/>
<comment type="caution">
    <text evidence="1">The sequence shown here is derived from an EMBL/GenBank/DDBJ whole genome shotgun (WGS) entry which is preliminary data.</text>
</comment>
<protein>
    <submittedName>
        <fullName evidence="1">5-carboxymethyl-2-hydroxymuconate Delta-isomerase</fullName>
    </submittedName>
</protein>
<organism evidence="1 2">
    <name type="scientific">Microbaculum marinisediminis</name>
    <dbReference type="NCBI Taxonomy" id="2931392"/>
    <lineage>
        <taxon>Bacteria</taxon>
        <taxon>Pseudomonadati</taxon>
        <taxon>Pseudomonadota</taxon>
        <taxon>Alphaproteobacteria</taxon>
        <taxon>Hyphomicrobiales</taxon>
        <taxon>Tepidamorphaceae</taxon>
        <taxon>Microbaculum</taxon>
    </lineage>
</organism>